<name>A0A7H0LEM6_9SPHN</name>
<dbReference type="GO" id="GO:0003700">
    <property type="term" value="F:DNA-binding transcription factor activity"/>
    <property type="evidence" value="ECO:0007669"/>
    <property type="project" value="InterPro"/>
</dbReference>
<dbReference type="SUPFAM" id="SSF46689">
    <property type="entry name" value="Homeodomain-like"/>
    <property type="match status" value="1"/>
</dbReference>
<dbReference type="Pfam" id="PF12833">
    <property type="entry name" value="HTH_18"/>
    <property type="match status" value="1"/>
</dbReference>
<sequence>MPGGRLTRLDAHDDGVNAWSMAHIAPPAALVGLIHGYCDYAERTGGFTARRELPHGDGVMIVNLGDPITIVGGDGQILDLGTGEAFVGGIHLRPALSQSNGTQRGVHVFLPLTTLRRLLGLPMHLLLDRVVPLDAVLGVAAWQLGTELVEARSRDERIALLDAALIARIAQTRPIAAIDDHAVALVSRRPDLDLRTVADQVGWSRKHLADRIRDTVGIGPRSFRRVLRFHRVTSIVSAAPDPDWAGLAHDIGYCDQSHLIREFREFAGITPSAFVARLAGAGGGLIEH</sequence>
<keyword evidence="6" id="KW-1185">Reference proteome</keyword>
<keyword evidence="2" id="KW-0238">DNA-binding</keyword>
<dbReference type="GO" id="GO:0043565">
    <property type="term" value="F:sequence-specific DNA binding"/>
    <property type="evidence" value="ECO:0007669"/>
    <property type="project" value="InterPro"/>
</dbReference>
<dbReference type="EMBL" id="CP061038">
    <property type="protein sequence ID" value="QNQ08129.1"/>
    <property type="molecule type" value="Genomic_DNA"/>
</dbReference>
<dbReference type="Gene3D" id="1.10.10.60">
    <property type="entry name" value="Homeodomain-like"/>
    <property type="match status" value="1"/>
</dbReference>
<dbReference type="InterPro" id="IPR009057">
    <property type="entry name" value="Homeodomain-like_sf"/>
</dbReference>
<dbReference type="SMART" id="SM00342">
    <property type="entry name" value="HTH_ARAC"/>
    <property type="match status" value="1"/>
</dbReference>
<reference evidence="5 6" key="1">
    <citation type="submission" date="2020-09" db="EMBL/GenBank/DDBJ databases">
        <title>Sphingomonas sp., a new species isolated from pork steak.</title>
        <authorList>
            <person name="Heidler von Heilborn D."/>
        </authorList>
    </citation>
    <scope>NUCLEOTIDE SEQUENCE [LARGE SCALE GENOMIC DNA]</scope>
    <source>
        <strain evidence="6">S8-3T</strain>
    </source>
</reference>
<dbReference type="RefSeq" id="WP_187760458.1">
    <property type="nucleotide sequence ID" value="NZ_CP061038.1"/>
</dbReference>
<evidence type="ECO:0000313" key="5">
    <source>
        <dbReference type="EMBL" id="QNQ08129.1"/>
    </source>
</evidence>
<evidence type="ECO:0000256" key="3">
    <source>
        <dbReference type="ARBA" id="ARBA00023163"/>
    </source>
</evidence>
<protein>
    <submittedName>
        <fullName evidence="5">AraC family transcriptional regulator</fullName>
    </submittedName>
</protein>
<dbReference type="Proteomes" id="UP000516148">
    <property type="component" value="Chromosome"/>
</dbReference>
<evidence type="ECO:0000256" key="2">
    <source>
        <dbReference type="ARBA" id="ARBA00023125"/>
    </source>
</evidence>
<feature type="domain" description="HTH araC/xylS-type" evidence="4">
    <location>
        <begin position="172"/>
        <end position="277"/>
    </location>
</feature>
<dbReference type="InterPro" id="IPR018060">
    <property type="entry name" value="HTH_AraC"/>
</dbReference>
<keyword evidence="1" id="KW-0805">Transcription regulation</keyword>
<proteinExistence type="predicted"/>
<accession>A0A7H0LEM6</accession>
<evidence type="ECO:0000256" key="1">
    <source>
        <dbReference type="ARBA" id="ARBA00023015"/>
    </source>
</evidence>
<organism evidence="5 6">
    <name type="scientific">Sphingomonas alpina</name>
    <dbReference type="NCBI Taxonomy" id="653931"/>
    <lineage>
        <taxon>Bacteria</taxon>
        <taxon>Pseudomonadati</taxon>
        <taxon>Pseudomonadota</taxon>
        <taxon>Alphaproteobacteria</taxon>
        <taxon>Sphingomonadales</taxon>
        <taxon>Sphingomonadaceae</taxon>
        <taxon>Sphingomonas</taxon>
    </lineage>
</organism>
<dbReference type="PANTHER" id="PTHR46796:SF15">
    <property type="entry name" value="BLL1074 PROTEIN"/>
    <property type="match status" value="1"/>
</dbReference>
<gene>
    <name evidence="5" type="ORF">H3Z74_15290</name>
</gene>
<dbReference type="KEGG" id="spap:H3Z74_15290"/>
<evidence type="ECO:0000259" key="4">
    <source>
        <dbReference type="PROSITE" id="PS01124"/>
    </source>
</evidence>
<evidence type="ECO:0000313" key="6">
    <source>
        <dbReference type="Proteomes" id="UP000516148"/>
    </source>
</evidence>
<dbReference type="InterPro" id="IPR050204">
    <property type="entry name" value="AraC_XylS_family_regulators"/>
</dbReference>
<keyword evidence="3" id="KW-0804">Transcription</keyword>
<dbReference type="PANTHER" id="PTHR46796">
    <property type="entry name" value="HTH-TYPE TRANSCRIPTIONAL ACTIVATOR RHAS-RELATED"/>
    <property type="match status" value="1"/>
</dbReference>
<dbReference type="AlphaFoldDB" id="A0A7H0LEM6"/>
<dbReference type="PROSITE" id="PS01124">
    <property type="entry name" value="HTH_ARAC_FAMILY_2"/>
    <property type="match status" value="1"/>
</dbReference>